<reference evidence="1 2" key="1">
    <citation type="journal article" date="2020" name="ISME J.">
        <title>Uncovering the hidden diversity of litter-decomposition mechanisms in mushroom-forming fungi.</title>
        <authorList>
            <person name="Floudas D."/>
            <person name="Bentzer J."/>
            <person name="Ahren D."/>
            <person name="Johansson T."/>
            <person name="Persson P."/>
            <person name="Tunlid A."/>
        </authorList>
    </citation>
    <scope>NUCLEOTIDE SEQUENCE [LARGE SCALE GENOMIC DNA]</scope>
    <source>
        <strain evidence="1 2">CBS 661.87</strain>
    </source>
</reference>
<comment type="caution">
    <text evidence="1">The sequence shown here is derived from an EMBL/GenBank/DDBJ whole genome shotgun (WGS) entry which is preliminary data.</text>
</comment>
<accession>A0A8H5MA74</accession>
<evidence type="ECO:0000313" key="2">
    <source>
        <dbReference type="Proteomes" id="UP000565441"/>
    </source>
</evidence>
<protein>
    <submittedName>
        <fullName evidence="1">Uncharacterized protein</fullName>
    </submittedName>
</protein>
<dbReference type="Proteomes" id="UP000565441">
    <property type="component" value="Unassembled WGS sequence"/>
</dbReference>
<organism evidence="1 2">
    <name type="scientific">Tricholomella constricta</name>
    <dbReference type="NCBI Taxonomy" id="117010"/>
    <lineage>
        <taxon>Eukaryota</taxon>
        <taxon>Fungi</taxon>
        <taxon>Dikarya</taxon>
        <taxon>Basidiomycota</taxon>
        <taxon>Agaricomycotina</taxon>
        <taxon>Agaricomycetes</taxon>
        <taxon>Agaricomycetidae</taxon>
        <taxon>Agaricales</taxon>
        <taxon>Tricholomatineae</taxon>
        <taxon>Lyophyllaceae</taxon>
        <taxon>Tricholomella</taxon>
    </lineage>
</organism>
<dbReference type="EMBL" id="JAACJP010000002">
    <property type="protein sequence ID" value="KAF5387020.1"/>
    <property type="molecule type" value="Genomic_DNA"/>
</dbReference>
<dbReference type="OrthoDB" id="2602575at2759"/>
<sequence>MSYTRSQQATGQVYFFPVPTDDIANLATGVVHLVESRIPVTEQHRCLIMPRNANYAGAPACASIRFAALNAPSPTIGEIVHGRMQLERPHDIVFVQGTTWPRKHCRLDWPGVETTSVPIHTGDDEGGPITRERVAKEVATVIYRFFKANPHIRVPLAYVRLLALSYYHHTWVPILALDC</sequence>
<keyword evidence="2" id="KW-1185">Reference proteome</keyword>
<proteinExistence type="predicted"/>
<name>A0A8H5MA74_9AGAR</name>
<evidence type="ECO:0000313" key="1">
    <source>
        <dbReference type="EMBL" id="KAF5387020.1"/>
    </source>
</evidence>
<dbReference type="AlphaFoldDB" id="A0A8H5MA74"/>
<gene>
    <name evidence="1" type="ORF">D9615_002067</name>
</gene>